<feature type="domain" description="Vps72/YL1 N-terminal" evidence="2">
    <location>
        <begin position="15"/>
        <end position="168"/>
    </location>
</feature>
<organism evidence="3 4">
    <name type="scientific">Cucurbita argyrosperma subsp. sororia</name>
    <dbReference type="NCBI Taxonomy" id="37648"/>
    <lineage>
        <taxon>Eukaryota</taxon>
        <taxon>Viridiplantae</taxon>
        <taxon>Streptophyta</taxon>
        <taxon>Embryophyta</taxon>
        <taxon>Tracheophyta</taxon>
        <taxon>Spermatophyta</taxon>
        <taxon>Magnoliopsida</taxon>
        <taxon>eudicotyledons</taxon>
        <taxon>Gunneridae</taxon>
        <taxon>Pentapetalae</taxon>
        <taxon>rosids</taxon>
        <taxon>fabids</taxon>
        <taxon>Cucurbitales</taxon>
        <taxon>Cucurbitaceae</taxon>
        <taxon>Cucurbiteae</taxon>
        <taxon>Cucurbita</taxon>
    </lineage>
</organism>
<reference evidence="3 4" key="1">
    <citation type="journal article" date="2021" name="Hortic Res">
        <title>The domestication of Cucurbita argyrosperma as revealed by the genome of its wild relative.</title>
        <authorList>
            <person name="Barrera-Redondo J."/>
            <person name="Sanchez-de la Vega G."/>
            <person name="Aguirre-Liguori J.A."/>
            <person name="Castellanos-Morales G."/>
            <person name="Gutierrez-Guerrero Y.T."/>
            <person name="Aguirre-Dugua X."/>
            <person name="Aguirre-Planter E."/>
            <person name="Tenaillon M.I."/>
            <person name="Lira-Saade R."/>
            <person name="Eguiarte L.E."/>
        </authorList>
    </citation>
    <scope>NUCLEOTIDE SEQUENCE [LARGE SCALE GENOMIC DNA]</scope>
    <source>
        <strain evidence="3">JBR-2021</strain>
    </source>
</reference>
<evidence type="ECO:0000256" key="1">
    <source>
        <dbReference type="SAM" id="MobiDB-lite"/>
    </source>
</evidence>
<dbReference type="EMBL" id="JAGKQH010000002">
    <property type="protein sequence ID" value="KAG6605652.1"/>
    <property type="molecule type" value="Genomic_DNA"/>
</dbReference>
<protein>
    <submittedName>
        <fullName evidence="3">SWR1 complex subunit 2</fullName>
    </submittedName>
</protein>
<evidence type="ECO:0000313" key="4">
    <source>
        <dbReference type="Proteomes" id="UP000685013"/>
    </source>
</evidence>
<dbReference type="AlphaFoldDB" id="A0AAV6NZT1"/>
<name>A0AAV6NZT1_9ROSI</name>
<keyword evidence="4" id="KW-1185">Reference proteome</keyword>
<feature type="compositionally biased region" description="Acidic residues" evidence="1">
    <location>
        <begin position="68"/>
        <end position="83"/>
    </location>
</feature>
<gene>
    <name evidence="3" type="primary">SWC2</name>
    <name evidence="3" type="ORF">SDJN03_02969</name>
</gene>
<feature type="compositionally biased region" description="Acidic residues" evidence="1">
    <location>
        <begin position="46"/>
        <end position="60"/>
    </location>
</feature>
<dbReference type="Pfam" id="PF05764">
    <property type="entry name" value="YL1"/>
    <property type="match status" value="1"/>
</dbReference>
<dbReference type="PANTHER" id="PTHR13275">
    <property type="entry name" value="YL-1 PROTEIN TRANSCRIPTION FACTOR-LIKE 1"/>
    <property type="match status" value="1"/>
</dbReference>
<dbReference type="PANTHER" id="PTHR13275:SF4">
    <property type="entry name" value="VACUOLAR PROTEIN SORTING-ASSOCIATED PROTEIN 72 HOMOLOG"/>
    <property type="match status" value="1"/>
</dbReference>
<sequence>MDSSKERVAPVFLERSSRSTRGKRMTKLLDEEIEEDELFWNQDALKEEEVDDEYEEDPEIVDEHDSDFSEDDSEPEEEAENEADERTQTKKRLVSPGKTSSKDNNKKRAVSKIEESSKDEASTDHSTPPEHHDTPDDTEVERTEKKSTRTSAVVREAERDVIRSHNEANHEEKSRRGEDDEPGRHAS</sequence>
<evidence type="ECO:0000259" key="2">
    <source>
        <dbReference type="Pfam" id="PF05764"/>
    </source>
</evidence>
<comment type="caution">
    <text evidence="3">The sequence shown here is derived from an EMBL/GenBank/DDBJ whole genome shotgun (WGS) entry which is preliminary data.</text>
</comment>
<dbReference type="InterPro" id="IPR046757">
    <property type="entry name" value="YL1_N"/>
</dbReference>
<accession>A0AAV6NZT1</accession>
<feature type="non-terminal residue" evidence="3">
    <location>
        <position position="1"/>
    </location>
</feature>
<dbReference type="Proteomes" id="UP000685013">
    <property type="component" value="Chromosome 2"/>
</dbReference>
<dbReference type="GO" id="GO:0005634">
    <property type="term" value="C:nucleus"/>
    <property type="evidence" value="ECO:0007669"/>
    <property type="project" value="TreeGrafter"/>
</dbReference>
<proteinExistence type="predicted"/>
<feature type="compositionally biased region" description="Basic and acidic residues" evidence="1">
    <location>
        <begin position="155"/>
        <end position="187"/>
    </location>
</feature>
<feature type="region of interest" description="Disordered" evidence="1">
    <location>
        <begin position="1"/>
        <end position="187"/>
    </location>
</feature>
<evidence type="ECO:0000313" key="3">
    <source>
        <dbReference type="EMBL" id="KAG6605652.1"/>
    </source>
</evidence>
<feature type="compositionally biased region" description="Basic and acidic residues" evidence="1">
    <location>
        <begin position="100"/>
        <end position="147"/>
    </location>
</feature>